<keyword evidence="1" id="KW-0677">Repeat</keyword>
<name>A0A0D9RJB5_CHLSB</name>
<dbReference type="Proteomes" id="UP000029965">
    <property type="component" value="Chromosome 2"/>
</dbReference>
<keyword evidence="4" id="KW-1185">Reference proteome</keyword>
<evidence type="ECO:0000313" key="3">
    <source>
        <dbReference type="Ensembl" id="ENSCSAP00000008704.1"/>
    </source>
</evidence>
<dbReference type="InterPro" id="IPR051242">
    <property type="entry name" value="WD-EF-hand_domain"/>
</dbReference>
<dbReference type="GO" id="GO:0005509">
    <property type="term" value="F:calcium ion binding"/>
    <property type="evidence" value="ECO:0007669"/>
    <property type="project" value="InterPro"/>
</dbReference>
<reference evidence="3" key="2">
    <citation type="submission" date="2025-08" db="UniProtKB">
        <authorList>
            <consortium name="Ensembl"/>
        </authorList>
    </citation>
    <scope>IDENTIFICATION</scope>
</reference>
<dbReference type="PANTHER" id="PTHR44324">
    <property type="entry name" value="WD40 REPEAT DOMAIN 95"/>
    <property type="match status" value="1"/>
</dbReference>
<protein>
    <recommendedName>
        <fullName evidence="2">EF-hand domain-containing protein</fullName>
    </recommendedName>
</protein>
<accession>A0A0D9RJB5</accession>
<dbReference type="InterPro" id="IPR002048">
    <property type="entry name" value="EF_hand_dom"/>
</dbReference>
<reference evidence="3" key="3">
    <citation type="submission" date="2025-09" db="UniProtKB">
        <authorList>
            <consortium name="Ensembl"/>
        </authorList>
    </citation>
    <scope>IDENTIFICATION</scope>
</reference>
<dbReference type="PANTHER" id="PTHR44324:SF6">
    <property type="entry name" value="EF-HAND CALCIUM BINDING DOMAIN 8"/>
    <property type="match status" value="1"/>
</dbReference>
<evidence type="ECO:0000256" key="1">
    <source>
        <dbReference type="ARBA" id="ARBA00022737"/>
    </source>
</evidence>
<evidence type="ECO:0000259" key="2">
    <source>
        <dbReference type="PROSITE" id="PS50222"/>
    </source>
</evidence>
<dbReference type="GeneTree" id="ENSGT00930000151259"/>
<dbReference type="eggNOG" id="KOG0266">
    <property type="taxonomic scope" value="Eukaryota"/>
</dbReference>
<dbReference type="InterPro" id="IPR011992">
    <property type="entry name" value="EF-hand-dom_pair"/>
</dbReference>
<dbReference type="Bgee" id="ENSCSAG00000012522">
    <property type="expression patterns" value="Expressed in blood"/>
</dbReference>
<dbReference type="SUPFAM" id="SSF47473">
    <property type="entry name" value="EF-hand"/>
    <property type="match status" value="1"/>
</dbReference>
<proteinExistence type="predicted"/>
<dbReference type="PROSITE" id="PS50222">
    <property type="entry name" value="EF_HAND_2"/>
    <property type="match status" value="1"/>
</dbReference>
<dbReference type="Ensembl" id="ENSCSAT00000010616.1">
    <property type="protein sequence ID" value="ENSCSAP00000008704.1"/>
    <property type="gene ID" value="ENSCSAG00000012522.1"/>
</dbReference>
<dbReference type="AlphaFoldDB" id="A0A0D9RJB5"/>
<evidence type="ECO:0000313" key="4">
    <source>
        <dbReference type="Proteomes" id="UP000029965"/>
    </source>
</evidence>
<sequence>MLLSTETLENSVAVMGRGTCEEGDDALSSLFEALGMDAFIKAMKKVLSSVSNEMLKELFLKVDSDCEGFVTWQKYVDYMMCEFQGKEDMQKSQYRLHFYLPMRVVPL</sequence>
<dbReference type="EMBL" id="AQIB01149289">
    <property type="status" value="NOT_ANNOTATED_CDS"/>
    <property type="molecule type" value="Genomic_DNA"/>
</dbReference>
<feature type="domain" description="EF-hand" evidence="2">
    <location>
        <begin position="50"/>
        <end position="85"/>
    </location>
</feature>
<reference evidence="3 4" key="1">
    <citation type="submission" date="2014-03" db="EMBL/GenBank/DDBJ databases">
        <authorList>
            <person name="Warren W."/>
            <person name="Wilson R.K."/>
        </authorList>
    </citation>
    <scope>NUCLEOTIDE SEQUENCE</scope>
</reference>
<organism evidence="3 4">
    <name type="scientific">Chlorocebus sabaeus</name>
    <name type="common">Green monkey</name>
    <name type="synonym">Simia sabaea</name>
    <dbReference type="NCBI Taxonomy" id="60711"/>
    <lineage>
        <taxon>Eukaryota</taxon>
        <taxon>Metazoa</taxon>
        <taxon>Chordata</taxon>
        <taxon>Craniata</taxon>
        <taxon>Vertebrata</taxon>
        <taxon>Euteleostomi</taxon>
        <taxon>Mammalia</taxon>
        <taxon>Eutheria</taxon>
        <taxon>Euarchontoglires</taxon>
        <taxon>Primates</taxon>
        <taxon>Haplorrhini</taxon>
        <taxon>Catarrhini</taxon>
        <taxon>Cercopithecidae</taxon>
        <taxon>Cercopithecinae</taxon>
        <taxon>Chlorocebus</taxon>
    </lineage>
</organism>